<dbReference type="GO" id="GO:0015031">
    <property type="term" value="P:protein transport"/>
    <property type="evidence" value="ECO:0007669"/>
    <property type="project" value="InterPro"/>
</dbReference>
<dbReference type="Gene3D" id="3.10.420.10">
    <property type="entry name" value="SecB-like"/>
    <property type="match status" value="1"/>
</dbReference>
<keyword evidence="3" id="KW-1185">Reference proteome</keyword>
<dbReference type="InterPro" id="IPR003708">
    <property type="entry name" value="SecB"/>
</dbReference>
<dbReference type="Pfam" id="PF02556">
    <property type="entry name" value="SecB"/>
    <property type="match status" value="1"/>
</dbReference>
<dbReference type="InterPro" id="IPR035958">
    <property type="entry name" value="SecB-like_sf"/>
</dbReference>
<comment type="similarity">
    <text evidence="1">Belongs to the SecB family.</text>
</comment>
<proteinExistence type="inferred from homology"/>
<dbReference type="GO" id="GO:0051262">
    <property type="term" value="P:protein tetramerization"/>
    <property type="evidence" value="ECO:0007669"/>
    <property type="project" value="InterPro"/>
</dbReference>
<evidence type="ECO:0000313" key="2">
    <source>
        <dbReference type="EMBL" id="VEU81328.1"/>
    </source>
</evidence>
<name>A0A449BFT8_HAPAX</name>
<dbReference type="STRING" id="1278311.GCA_000428705_01513"/>
<dbReference type="EMBL" id="LR215048">
    <property type="protein sequence ID" value="VEU81328.1"/>
    <property type="molecule type" value="Genomic_DNA"/>
</dbReference>
<dbReference type="AlphaFoldDB" id="A0A449BFT8"/>
<dbReference type="KEGG" id="aaxa:NCTC10138_01725"/>
<evidence type="ECO:0000256" key="1">
    <source>
        <dbReference type="ARBA" id="ARBA00009990"/>
    </source>
</evidence>
<evidence type="ECO:0000313" key="3">
    <source>
        <dbReference type="Proteomes" id="UP000289841"/>
    </source>
</evidence>
<reference evidence="2 3" key="1">
    <citation type="submission" date="2019-01" db="EMBL/GenBank/DDBJ databases">
        <authorList>
            <consortium name="Pathogen Informatics"/>
        </authorList>
    </citation>
    <scope>NUCLEOTIDE SEQUENCE [LARGE SCALE GENOMIC DNA]</scope>
    <source>
        <strain evidence="2 3">NCTC10138</strain>
    </source>
</reference>
<gene>
    <name evidence="2" type="ORF">NCTC10138_01725</name>
</gene>
<dbReference type="GO" id="GO:0051082">
    <property type="term" value="F:unfolded protein binding"/>
    <property type="evidence" value="ECO:0007669"/>
    <property type="project" value="InterPro"/>
</dbReference>
<accession>A0A449BFT8</accession>
<dbReference type="RefSeq" id="WP_026390937.1">
    <property type="nucleotide sequence ID" value="NZ_LR215048.1"/>
</dbReference>
<dbReference type="SUPFAM" id="SSF54611">
    <property type="entry name" value="SecB-like"/>
    <property type="match status" value="1"/>
</dbReference>
<dbReference type="Proteomes" id="UP000289841">
    <property type="component" value="Chromosome"/>
</dbReference>
<protein>
    <submittedName>
        <fullName evidence="2">Preprotein translocase subunit SecB</fullName>
    </submittedName>
</protein>
<organism evidence="2 3">
    <name type="scientific">Haploplasma axanthum</name>
    <name type="common">Acholeplasma axanthum</name>
    <dbReference type="NCBI Taxonomy" id="29552"/>
    <lineage>
        <taxon>Bacteria</taxon>
        <taxon>Bacillati</taxon>
        <taxon>Mycoplasmatota</taxon>
        <taxon>Mollicutes</taxon>
        <taxon>Acholeplasmatales</taxon>
        <taxon>Acholeplasmataceae</taxon>
        <taxon>Haploplasma</taxon>
    </lineage>
</organism>
<sequence length="133" mass="15648">MSSLLKLENIYNQELYYKLVKTNIEEDIVINPEFTREIIDRGNDSFEVLLEVKIIKNQQNKIIPFEVKVSVIGQFKLNEWKKNTNYIDNATAILYPYLRSKLAELTMNHPLPPYVLPIINIASFFNKEINKDK</sequence>